<gene>
    <name evidence="1" type="ORF">SDC9_117614</name>
</gene>
<dbReference type="EMBL" id="VSSQ01023604">
    <property type="protein sequence ID" value="MPM70659.1"/>
    <property type="molecule type" value="Genomic_DNA"/>
</dbReference>
<reference evidence="1" key="1">
    <citation type="submission" date="2019-08" db="EMBL/GenBank/DDBJ databases">
        <authorList>
            <person name="Kucharzyk K."/>
            <person name="Murdoch R.W."/>
            <person name="Higgins S."/>
            <person name="Loffler F."/>
        </authorList>
    </citation>
    <scope>NUCLEOTIDE SEQUENCE</scope>
</reference>
<proteinExistence type="predicted"/>
<name>A0A645BZ89_9ZZZZ</name>
<protein>
    <submittedName>
        <fullName evidence="1">Uncharacterized protein</fullName>
    </submittedName>
</protein>
<accession>A0A645BZ89</accession>
<sequence>METGEYTGTRIVIFMKPKYKSIHDIGDFQKHPYKSPKSKKPNKSLWKVINCDTGELIKKEMINVSEDNKYIMRHILYENPRGDIESYINDLIFKETGIQNLRL</sequence>
<evidence type="ECO:0000313" key="1">
    <source>
        <dbReference type="EMBL" id="MPM70659.1"/>
    </source>
</evidence>
<dbReference type="AlphaFoldDB" id="A0A645BZ89"/>
<organism evidence="1">
    <name type="scientific">bioreactor metagenome</name>
    <dbReference type="NCBI Taxonomy" id="1076179"/>
    <lineage>
        <taxon>unclassified sequences</taxon>
        <taxon>metagenomes</taxon>
        <taxon>ecological metagenomes</taxon>
    </lineage>
</organism>
<comment type="caution">
    <text evidence="1">The sequence shown here is derived from an EMBL/GenBank/DDBJ whole genome shotgun (WGS) entry which is preliminary data.</text>
</comment>